<dbReference type="SMART" id="SM00267">
    <property type="entry name" value="GGDEF"/>
    <property type="match status" value="1"/>
</dbReference>
<dbReference type="InterPro" id="IPR029787">
    <property type="entry name" value="Nucleotide_cyclase"/>
</dbReference>
<proteinExistence type="predicted"/>
<accession>A0ABW3S0D8</accession>
<evidence type="ECO:0000313" key="3">
    <source>
        <dbReference type="EMBL" id="MFD1178043.1"/>
    </source>
</evidence>
<name>A0ABW3S0D8_9BACL</name>
<keyword evidence="4" id="KW-1185">Reference proteome</keyword>
<dbReference type="PANTHER" id="PTHR46663">
    <property type="entry name" value="DIGUANYLATE CYCLASE DGCT-RELATED"/>
    <property type="match status" value="1"/>
</dbReference>
<feature type="transmembrane region" description="Helical" evidence="1">
    <location>
        <begin position="6"/>
        <end position="30"/>
    </location>
</feature>
<dbReference type="InterPro" id="IPR043128">
    <property type="entry name" value="Rev_trsase/Diguanyl_cyclase"/>
</dbReference>
<feature type="domain" description="GGDEF" evidence="2">
    <location>
        <begin position="65"/>
        <end position="197"/>
    </location>
</feature>
<dbReference type="InterPro" id="IPR052163">
    <property type="entry name" value="DGC-Regulatory_Protein"/>
</dbReference>
<gene>
    <name evidence="3" type="ORF">ACFQ3W_17275</name>
</gene>
<dbReference type="PANTHER" id="PTHR46663:SF4">
    <property type="entry name" value="DIGUANYLATE CYCLASE DGCT-RELATED"/>
    <property type="match status" value="1"/>
</dbReference>
<keyword evidence="1" id="KW-0812">Transmembrane</keyword>
<evidence type="ECO:0000259" key="2">
    <source>
        <dbReference type="PROSITE" id="PS50887"/>
    </source>
</evidence>
<dbReference type="SUPFAM" id="SSF55073">
    <property type="entry name" value="Nucleotide cyclase"/>
    <property type="match status" value="1"/>
</dbReference>
<dbReference type="Pfam" id="PF00990">
    <property type="entry name" value="GGDEF"/>
    <property type="match status" value="1"/>
</dbReference>
<keyword evidence="3" id="KW-0808">Transferase</keyword>
<dbReference type="InterPro" id="IPR000160">
    <property type="entry name" value="GGDEF_dom"/>
</dbReference>
<dbReference type="Proteomes" id="UP001597262">
    <property type="component" value="Unassembled WGS sequence"/>
</dbReference>
<evidence type="ECO:0000313" key="4">
    <source>
        <dbReference type="Proteomes" id="UP001597262"/>
    </source>
</evidence>
<protein>
    <submittedName>
        <fullName evidence="3">GGDEF domain-containing protein</fullName>
        <ecNumber evidence="3">2.7.7.65</ecNumber>
    </submittedName>
</protein>
<dbReference type="RefSeq" id="WP_379320487.1">
    <property type="nucleotide sequence ID" value="NZ_JBHTLM010000013.1"/>
</dbReference>
<dbReference type="CDD" id="cd01949">
    <property type="entry name" value="GGDEF"/>
    <property type="match status" value="1"/>
</dbReference>
<keyword evidence="1" id="KW-0472">Membrane</keyword>
<reference evidence="4" key="1">
    <citation type="journal article" date="2019" name="Int. J. Syst. Evol. Microbiol.">
        <title>The Global Catalogue of Microorganisms (GCM) 10K type strain sequencing project: providing services to taxonomists for standard genome sequencing and annotation.</title>
        <authorList>
            <consortium name="The Broad Institute Genomics Platform"/>
            <consortium name="The Broad Institute Genome Sequencing Center for Infectious Disease"/>
            <person name="Wu L."/>
            <person name="Ma J."/>
        </authorList>
    </citation>
    <scope>NUCLEOTIDE SEQUENCE [LARGE SCALE GENOMIC DNA]</scope>
    <source>
        <strain evidence="4">CCUG 59189</strain>
    </source>
</reference>
<dbReference type="EMBL" id="JBHTLM010000013">
    <property type="protein sequence ID" value="MFD1178043.1"/>
    <property type="molecule type" value="Genomic_DNA"/>
</dbReference>
<dbReference type="NCBIfam" id="TIGR00254">
    <property type="entry name" value="GGDEF"/>
    <property type="match status" value="1"/>
</dbReference>
<keyword evidence="1" id="KW-1133">Transmembrane helix</keyword>
<sequence length="211" mass="24139">MSITSPYSYIFTGFVCILLIGFTIVLRFLLKERSALRELAYQDPVTGLLNRNGLDNFWSNYKSKESLAVLSLDLDFFKEINDTYGHQAGDELLREVSRSLKQVTNKNQLSFRVGGDEFLFIMKNCDPNKVRIMAGLLLDKIARPYYIEGRDVSVTASIGISISQGYRAERSRMLQEADNAMYYAKRLGKNRYWVFGESLMPEQVSPSQPSR</sequence>
<dbReference type="EC" id="2.7.7.65" evidence="3"/>
<dbReference type="Gene3D" id="3.30.70.270">
    <property type="match status" value="1"/>
</dbReference>
<evidence type="ECO:0000256" key="1">
    <source>
        <dbReference type="SAM" id="Phobius"/>
    </source>
</evidence>
<organism evidence="3 4">
    <name type="scientific">Paenibacillus puldeungensis</name>
    <dbReference type="NCBI Taxonomy" id="696536"/>
    <lineage>
        <taxon>Bacteria</taxon>
        <taxon>Bacillati</taxon>
        <taxon>Bacillota</taxon>
        <taxon>Bacilli</taxon>
        <taxon>Bacillales</taxon>
        <taxon>Paenibacillaceae</taxon>
        <taxon>Paenibacillus</taxon>
    </lineage>
</organism>
<dbReference type="GO" id="GO:0052621">
    <property type="term" value="F:diguanylate cyclase activity"/>
    <property type="evidence" value="ECO:0007669"/>
    <property type="project" value="UniProtKB-EC"/>
</dbReference>
<keyword evidence="3" id="KW-0548">Nucleotidyltransferase</keyword>
<comment type="caution">
    <text evidence="3">The sequence shown here is derived from an EMBL/GenBank/DDBJ whole genome shotgun (WGS) entry which is preliminary data.</text>
</comment>
<dbReference type="PROSITE" id="PS50887">
    <property type="entry name" value="GGDEF"/>
    <property type="match status" value="1"/>
</dbReference>